<gene>
    <name evidence="7" type="ORF">B1199_10525</name>
</gene>
<reference evidence="7 8" key="1">
    <citation type="submission" date="2017-02" db="EMBL/GenBank/DDBJ databases">
        <title>Pseudoalteromonas ulvae TC14 Genome.</title>
        <authorList>
            <person name="Molmeret M."/>
        </authorList>
    </citation>
    <scope>NUCLEOTIDE SEQUENCE [LARGE SCALE GENOMIC DNA]</scope>
    <source>
        <strain evidence="7">TC14</strain>
    </source>
</reference>
<dbReference type="GO" id="GO:0004824">
    <property type="term" value="F:lysine-tRNA ligase activity"/>
    <property type="evidence" value="ECO:0007669"/>
    <property type="project" value="InterPro"/>
</dbReference>
<keyword evidence="2" id="KW-0436">Ligase</keyword>
<feature type="domain" description="Aminoacyl-transfer RNA synthetases class-II family profile" evidence="6">
    <location>
        <begin position="16"/>
        <end position="322"/>
    </location>
</feature>
<dbReference type="PANTHER" id="PTHR42918:SF6">
    <property type="entry name" value="ELONGATION FACTOR P--(R)-BETA-LYSINE LIGASE"/>
    <property type="match status" value="1"/>
</dbReference>
<name>A0A244CPG3_PSEDV</name>
<keyword evidence="3" id="KW-0547">Nucleotide-binding</keyword>
<dbReference type="OrthoDB" id="9802326at2"/>
<dbReference type="GO" id="GO:0006430">
    <property type="term" value="P:lysyl-tRNA aminoacylation"/>
    <property type="evidence" value="ECO:0007669"/>
    <property type="project" value="InterPro"/>
</dbReference>
<evidence type="ECO:0000256" key="2">
    <source>
        <dbReference type="ARBA" id="ARBA00022598"/>
    </source>
</evidence>
<comment type="catalytic activity">
    <reaction evidence="5">
        <text>D-beta-lysine + L-lysyl-[protein] + ATP = N(6)-((3R)-3,6-diaminohexanoyl)-L-lysyl-[protein] + AMP + diphosphate + H(+)</text>
        <dbReference type="Rhea" id="RHEA:83435"/>
        <dbReference type="Rhea" id="RHEA-COMP:9752"/>
        <dbReference type="Rhea" id="RHEA-COMP:20131"/>
        <dbReference type="ChEBI" id="CHEBI:15378"/>
        <dbReference type="ChEBI" id="CHEBI:29969"/>
        <dbReference type="ChEBI" id="CHEBI:30616"/>
        <dbReference type="ChEBI" id="CHEBI:33019"/>
        <dbReference type="ChEBI" id="CHEBI:84138"/>
        <dbReference type="ChEBI" id="CHEBI:156053"/>
        <dbReference type="ChEBI" id="CHEBI:456215"/>
    </reaction>
    <physiologicalReaction direction="left-to-right" evidence="5">
        <dbReference type="Rhea" id="RHEA:83436"/>
    </physiologicalReaction>
</comment>
<comment type="caution">
    <text evidence="7">The sequence shown here is derived from an EMBL/GenBank/DDBJ whole genome shotgun (WGS) entry which is preliminary data.</text>
</comment>
<keyword evidence="8" id="KW-1185">Reference proteome</keyword>
<dbReference type="Proteomes" id="UP000194841">
    <property type="component" value="Unassembled WGS sequence"/>
</dbReference>
<proteinExistence type="predicted"/>
<protein>
    <submittedName>
        <fullName evidence="7">Elongation factor P lysine(34) lysyltransferase</fullName>
    </submittedName>
</protein>
<dbReference type="GO" id="GO:0003746">
    <property type="term" value="F:translation elongation factor activity"/>
    <property type="evidence" value="ECO:0007669"/>
    <property type="project" value="UniProtKB-KW"/>
</dbReference>
<dbReference type="RefSeq" id="WP_086744085.1">
    <property type="nucleotide sequence ID" value="NZ_MWPV01000003.1"/>
</dbReference>
<dbReference type="GO" id="GO:0000049">
    <property type="term" value="F:tRNA binding"/>
    <property type="evidence" value="ECO:0007669"/>
    <property type="project" value="TreeGrafter"/>
</dbReference>
<dbReference type="InterPro" id="IPR006195">
    <property type="entry name" value="aa-tRNA-synth_II"/>
</dbReference>
<dbReference type="Pfam" id="PF00152">
    <property type="entry name" value="tRNA-synt_2"/>
    <property type="match status" value="1"/>
</dbReference>
<dbReference type="PROSITE" id="PS50862">
    <property type="entry name" value="AA_TRNA_LIGASE_II"/>
    <property type="match status" value="1"/>
</dbReference>
<evidence type="ECO:0000256" key="5">
    <source>
        <dbReference type="ARBA" id="ARBA00052794"/>
    </source>
</evidence>
<dbReference type="InterPro" id="IPR018149">
    <property type="entry name" value="Lys-tRNA-synth_II_C"/>
</dbReference>
<evidence type="ECO:0000256" key="1">
    <source>
        <dbReference type="ARBA" id="ARBA00011738"/>
    </source>
</evidence>
<sequence>MQHWQPSSSNQHLRKRAAIIRQIREFFYQRNVLEVDTPLLSQASVTDVHLSSFSTEFVGPGFAKGLTLYLQTSPEFAMKRLLAADLGAIYQLGKAFRNEEAGRHHNPEFTMLEWYRPGFDHFDLMQEISELLTVVLGTTKVQRLTYQQAFEQVLSVDPLSATLEQLQQICQQQGFAEIAAHETDRDTLLQLLFSMCVETQIGQTEPCFVYHFPATQAALAQLCPENNQVAERFELYYKNMELANGFHELTDADEQLKRFNEDNIKRRAAGRHEVPIDRNLIAALESGIEPCAGVAIGVDRLIMLALECTHIKEVLSFDVTRA</sequence>
<keyword evidence="4" id="KW-0067">ATP-binding</keyword>
<evidence type="ECO:0000256" key="4">
    <source>
        <dbReference type="ARBA" id="ARBA00022840"/>
    </source>
</evidence>
<comment type="subunit">
    <text evidence="1">Homodimer.</text>
</comment>
<dbReference type="InterPro" id="IPR004364">
    <property type="entry name" value="Aa-tRNA-synt_II"/>
</dbReference>
<dbReference type="NCBIfam" id="NF006828">
    <property type="entry name" value="PRK09350.1"/>
    <property type="match status" value="1"/>
</dbReference>
<organism evidence="7 8">
    <name type="scientific">Pseudoalteromonas ulvae</name>
    <dbReference type="NCBI Taxonomy" id="107327"/>
    <lineage>
        <taxon>Bacteria</taxon>
        <taxon>Pseudomonadati</taxon>
        <taxon>Pseudomonadota</taxon>
        <taxon>Gammaproteobacteria</taxon>
        <taxon>Alteromonadales</taxon>
        <taxon>Pseudoalteromonadaceae</taxon>
        <taxon>Pseudoalteromonas</taxon>
    </lineage>
</organism>
<evidence type="ECO:0000313" key="8">
    <source>
        <dbReference type="Proteomes" id="UP000194841"/>
    </source>
</evidence>
<dbReference type="Gene3D" id="3.30.930.10">
    <property type="entry name" value="Bira Bifunctional Protein, Domain 2"/>
    <property type="match status" value="1"/>
</dbReference>
<evidence type="ECO:0000256" key="3">
    <source>
        <dbReference type="ARBA" id="ARBA00022741"/>
    </source>
</evidence>
<keyword evidence="7" id="KW-0808">Transferase</keyword>
<dbReference type="SUPFAM" id="SSF55681">
    <property type="entry name" value="Class II aaRS and biotin synthetases"/>
    <property type="match status" value="1"/>
</dbReference>
<accession>A0A244CPG3</accession>
<dbReference type="InterPro" id="IPR045864">
    <property type="entry name" value="aa-tRNA-synth_II/BPL/LPL"/>
</dbReference>
<dbReference type="NCBIfam" id="TIGR00462">
    <property type="entry name" value="genX"/>
    <property type="match status" value="1"/>
</dbReference>
<dbReference type="EMBL" id="MWPV01000003">
    <property type="protein sequence ID" value="OUL57503.1"/>
    <property type="molecule type" value="Genomic_DNA"/>
</dbReference>
<dbReference type="PANTHER" id="PTHR42918">
    <property type="entry name" value="LYSYL-TRNA SYNTHETASE"/>
    <property type="match status" value="1"/>
</dbReference>
<keyword evidence="7" id="KW-0251">Elongation factor</keyword>
<dbReference type="GO" id="GO:0005524">
    <property type="term" value="F:ATP binding"/>
    <property type="evidence" value="ECO:0007669"/>
    <property type="project" value="UniProtKB-KW"/>
</dbReference>
<dbReference type="InterPro" id="IPR004525">
    <property type="entry name" value="EpmA"/>
</dbReference>
<dbReference type="PRINTS" id="PR00982">
    <property type="entry name" value="TRNASYNTHLYS"/>
</dbReference>
<evidence type="ECO:0000259" key="6">
    <source>
        <dbReference type="PROSITE" id="PS50862"/>
    </source>
</evidence>
<dbReference type="GO" id="GO:0005829">
    <property type="term" value="C:cytosol"/>
    <property type="evidence" value="ECO:0007669"/>
    <property type="project" value="TreeGrafter"/>
</dbReference>
<dbReference type="AlphaFoldDB" id="A0A244CPG3"/>
<dbReference type="GO" id="GO:0016740">
    <property type="term" value="F:transferase activity"/>
    <property type="evidence" value="ECO:0007669"/>
    <property type="project" value="UniProtKB-KW"/>
</dbReference>
<evidence type="ECO:0000313" key="7">
    <source>
        <dbReference type="EMBL" id="OUL57503.1"/>
    </source>
</evidence>
<dbReference type="FunFam" id="3.30.930.10:FF:000017">
    <property type="entry name" value="Elongation factor P--(R)-beta-lysine ligase"/>
    <property type="match status" value="1"/>
</dbReference>
<keyword evidence="7" id="KW-0648">Protein biosynthesis</keyword>